<dbReference type="PROSITE" id="PS00028">
    <property type="entry name" value="ZINC_FINGER_C2H2_1"/>
    <property type="match status" value="3"/>
</dbReference>
<evidence type="ECO:0000256" key="3">
    <source>
        <dbReference type="ARBA" id="ARBA00022833"/>
    </source>
</evidence>
<keyword evidence="3" id="KW-0862">Zinc</keyword>
<evidence type="ECO:0000256" key="4">
    <source>
        <dbReference type="PROSITE-ProRule" id="PRU00042"/>
    </source>
</evidence>
<organism evidence="6 7">
    <name type="scientific">Nicrophorus vespilloides</name>
    <name type="common">Boreal carrion beetle</name>
    <dbReference type="NCBI Taxonomy" id="110193"/>
    <lineage>
        <taxon>Eukaryota</taxon>
        <taxon>Metazoa</taxon>
        <taxon>Ecdysozoa</taxon>
        <taxon>Arthropoda</taxon>
        <taxon>Hexapoda</taxon>
        <taxon>Insecta</taxon>
        <taxon>Pterygota</taxon>
        <taxon>Neoptera</taxon>
        <taxon>Endopterygota</taxon>
        <taxon>Coleoptera</taxon>
        <taxon>Polyphaga</taxon>
        <taxon>Staphyliniformia</taxon>
        <taxon>Silphidae</taxon>
        <taxon>Nicrophorinae</taxon>
        <taxon>Nicrophorus</taxon>
    </lineage>
</organism>
<feature type="domain" description="C2H2-type" evidence="5">
    <location>
        <begin position="273"/>
        <end position="300"/>
    </location>
</feature>
<protein>
    <submittedName>
        <fullName evidence="7">Zinc finger protein 302-like</fullName>
    </submittedName>
</protein>
<dbReference type="Gene3D" id="3.30.160.60">
    <property type="entry name" value="Classic Zinc Finger"/>
    <property type="match status" value="3"/>
</dbReference>
<sequence>MEDIDLDSNLLDDFTSLEFPQPEEISEFLIFGKPDDPHTDVIDDLDGIITVLDKPKKDSFLCSPQICDEDGINFNLKCYLENEFGFDANSILNENSFIEININPENLLSDSSSGDISEYLGNFDYLLQDHPDFCDITACDATSESPLLEMFPHLNDEKNKRRRSLLFENNFAPKGKQEQTKERKTPLKFNKQNHDALLNHDYTQKKCEDQKYFTCPISNCEKIYAKSSHLKTHLRRHSGEKPFACNWLNCNWKFSRSDELARHKRSHSGIKPYKCELCEKAFARSDHLSKHNKVHRKKMALYGSYIIKKRLRCND</sequence>
<dbReference type="GeneID" id="108567955"/>
<dbReference type="Proteomes" id="UP000695000">
    <property type="component" value="Unplaced"/>
</dbReference>
<gene>
    <name evidence="7" type="primary">LOC108567955</name>
</gene>
<keyword evidence="1" id="KW-0479">Metal-binding</keyword>
<proteinExistence type="predicted"/>
<name>A0ABM1NBR2_NICVS</name>
<dbReference type="InterPro" id="IPR036236">
    <property type="entry name" value="Znf_C2H2_sf"/>
</dbReference>
<dbReference type="PROSITE" id="PS50157">
    <property type="entry name" value="ZINC_FINGER_C2H2_2"/>
    <property type="match status" value="3"/>
</dbReference>
<evidence type="ECO:0000256" key="1">
    <source>
        <dbReference type="ARBA" id="ARBA00022723"/>
    </source>
</evidence>
<dbReference type="PANTHER" id="PTHR23235">
    <property type="entry name" value="KRUEPPEL-LIKE TRANSCRIPTION FACTOR"/>
    <property type="match status" value="1"/>
</dbReference>
<keyword evidence="2 4" id="KW-0863">Zinc-finger</keyword>
<dbReference type="Pfam" id="PF00096">
    <property type="entry name" value="zf-C2H2"/>
    <property type="match status" value="3"/>
</dbReference>
<keyword evidence="6" id="KW-1185">Reference proteome</keyword>
<evidence type="ECO:0000256" key="2">
    <source>
        <dbReference type="ARBA" id="ARBA00022771"/>
    </source>
</evidence>
<evidence type="ECO:0000313" key="6">
    <source>
        <dbReference type="Proteomes" id="UP000695000"/>
    </source>
</evidence>
<dbReference type="PANTHER" id="PTHR23235:SF120">
    <property type="entry name" value="KRUPPEL-LIKE FACTOR 15"/>
    <property type="match status" value="1"/>
</dbReference>
<feature type="domain" description="C2H2-type" evidence="5">
    <location>
        <begin position="213"/>
        <end position="242"/>
    </location>
</feature>
<dbReference type="RefSeq" id="XP_017784262.1">
    <property type="nucleotide sequence ID" value="XM_017928773.1"/>
</dbReference>
<evidence type="ECO:0000313" key="7">
    <source>
        <dbReference type="RefSeq" id="XP_017784262.1"/>
    </source>
</evidence>
<dbReference type="SMART" id="SM00355">
    <property type="entry name" value="ZnF_C2H2"/>
    <property type="match status" value="3"/>
</dbReference>
<dbReference type="InterPro" id="IPR013087">
    <property type="entry name" value="Znf_C2H2_type"/>
</dbReference>
<accession>A0ABM1NBR2</accession>
<feature type="domain" description="C2H2-type" evidence="5">
    <location>
        <begin position="243"/>
        <end position="272"/>
    </location>
</feature>
<dbReference type="SUPFAM" id="SSF57667">
    <property type="entry name" value="beta-beta-alpha zinc fingers"/>
    <property type="match status" value="2"/>
</dbReference>
<reference evidence="7" key="1">
    <citation type="submission" date="2025-08" db="UniProtKB">
        <authorList>
            <consortium name="RefSeq"/>
        </authorList>
    </citation>
    <scope>IDENTIFICATION</scope>
    <source>
        <tissue evidence="7">Whole Larva</tissue>
    </source>
</reference>
<evidence type="ECO:0000259" key="5">
    <source>
        <dbReference type="PROSITE" id="PS50157"/>
    </source>
</evidence>